<feature type="compositionally biased region" description="Basic and acidic residues" evidence="3">
    <location>
        <begin position="372"/>
        <end position="390"/>
    </location>
</feature>
<keyword evidence="1" id="KW-0677">Repeat</keyword>
<evidence type="ECO:0000256" key="3">
    <source>
        <dbReference type="SAM" id="MobiDB-lite"/>
    </source>
</evidence>
<dbReference type="OrthoDB" id="19014at2759"/>
<dbReference type="STRING" id="6182.A0A4Z2DB47"/>
<keyword evidence="5" id="KW-1185">Reference proteome</keyword>
<dbReference type="GO" id="GO:0017020">
    <property type="term" value="F:myosin phosphatase regulator activity"/>
    <property type="evidence" value="ECO:0007669"/>
    <property type="project" value="TreeGrafter"/>
</dbReference>
<feature type="region of interest" description="Disordered" evidence="3">
    <location>
        <begin position="334"/>
        <end position="417"/>
    </location>
</feature>
<feature type="compositionally biased region" description="Polar residues" evidence="3">
    <location>
        <begin position="465"/>
        <end position="499"/>
    </location>
</feature>
<sequence length="779" mass="87163">MDNLNGSMESMPTNNVDDIDLPGIRVPDMKRIKNARKERANQLKEWQIYDKKMQKESDKLQKKGLSPLNDRRHYNSSRAVKFPQSLIFLEAAARGDLDEVRELLSSGVCPDVANEDGLTALHQCCIDNNLEMCRLLLRYGANPNSRDTELWTPLHASATCHHTEMCKILIDHGADLLAMNVDGNMPYECCMPGPTLNLIETEMDKRGITQEEIDDWHRVPECEMLADMEALYKAGADLDRLDSQGASMLHIASASGFEEVVLFLLKRGAKIDLPDKDGWQAIHIAACWCQLEIVELLVNFGADIMAETRNGETVFDICEDIEMHSRLIEIKQEMERKKSQQQDVLDRPGKPRELVRRRSSTNPRSASIRRTSMREKKMISWKEAKQEAEMRGVATTPADEKDVSSKPLSPILNGSPDHIHEKSISYLEPHGLTSPKLIHGSTRNSHLGHSSKAPTSPVLSPIMTGVSTQPGSTRSGKGQQNDPIITTNGSTPSPNLRNSSRIKEKEANLSKRNNPPPAANNDSSPINIVNLSPVTVHRTNHEKEKKLGDRIVERSSTRIIKIPSSTVQSVENVGTLTRRPQQTEYSSKSPPIGSPNLSPHRTLSPQLRQTKSRTIASAEGICNPEQLSTHLKSRVNNHENSYVSSLPRQDNQTTDLNNQLNRGEKRSSVRKKKTISSEQKPQRNGNRETDVSMHNAYYTLPPNNPFHNNNPRNDETPPDHQNVIPRSPNVTRNDIKQSNKSRITSGQVVHATASQPRRELINYGDDLGSRPSGKCCVIM</sequence>
<feature type="compositionally biased region" description="Polar residues" evidence="3">
    <location>
        <begin position="639"/>
        <end position="661"/>
    </location>
</feature>
<reference evidence="4 5" key="1">
    <citation type="submission" date="2019-03" db="EMBL/GenBank/DDBJ databases">
        <title>An improved genome assembly of the fluke Schistosoma japonicum.</title>
        <authorList>
            <person name="Hu W."/>
            <person name="Luo F."/>
            <person name="Yin M."/>
            <person name="Mo X."/>
            <person name="Sun C."/>
            <person name="Wu Q."/>
            <person name="Zhu B."/>
            <person name="Xiang M."/>
            <person name="Wang J."/>
            <person name="Wang Y."/>
            <person name="Zhang T."/>
            <person name="Xu B."/>
            <person name="Zheng H."/>
            <person name="Feng Z."/>
        </authorList>
    </citation>
    <scope>NUCLEOTIDE SEQUENCE [LARGE SCALE GENOMIC DNA]</scope>
    <source>
        <strain evidence="4">HuSjv2</strain>
        <tissue evidence="4">Worms</tissue>
    </source>
</reference>
<proteinExistence type="predicted"/>
<feature type="repeat" description="ANK" evidence="2">
    <location>
        <begin position="244"/>
        <end position="276"/>
    </location>
</feature>
<organism evidence="4 5">
    <name type="scientific">Schistosoma japonicum</name>
    <name type="common">Blood fluke</name>
    <dbReference type="NCBI Taxonomy" id="6182"/>
    <lineage>
        <taxon>Eukaryota</taxon>
        <taxon>Metazoa</taxon>
        <taxon>Spiralia</taxon>
        <taxon>Lophotrochozoa</taxon>
        <taxon>Platyhelminthes</taxon>
        <taxon>Trematoda</taxon>
        <taxon>Digenea</taxon>
        <taxon>Strigeidida</taxon>
        <taxon>Schistosomatoidea</taxon>
        <taxon>Schistosomatidae</taxon>
        <taxon>Schistosoma</taxon>
    </lineage>
</organism>
<dbReference type="Proteomes" id="UP000311919">
    <property type="component" value="Unassembled WGS sequence"/>
</dbReference>
<dbReference type="SUPFAM" id="SSF48403">
    <property type="entry name" value="Ankyrin repeat"/>
    <property type="match status" value="1"/>
</dbReference>
<dbReference type="PANTHER" id="PTHR24179">
    <property type="entry name" value="PROTEIN PHOSPHATASE 1 REGULATORY SUBUNIT 12"/>
    <property type="match status" value="1"/>
</dbReference>
<dbReference type="EMBL" id="SKCS01000185">
    <property type="protein sequence ID" value="TNN13731.1"/>
    <property type="molecule type" value="Genomic_DNA"/>
</dbReference>
<dbReference type="InterPro" id="IPR051226">
    <property type="entry name" value="PP1_Regulatory_Subunit"/>
</dbReference>
<feature type="region of interest" description="Disordered" evidence="3">
    <location>
        <begin position="1"/>
        <end position="22"/>
    </location>
</feature>
<dbReference type="PROSITE" id="PS50088">
    <property type="entry name" value="ANK_REPEAT"/>
    <property type="match status" value="4"/>
</dbReference>
<dbReference type="InterPro" id="IPR036770">
    <property type="entry name" value="Ankyrin_rpt-contain_sf"/>
</dbReference>
<feature type="compositionally biased region" description="Basic and acidic residues" evidence="3">
    <location>
        <begin position="334"/>
        <end position="356"/>
    </location>
</feature>
<feature type="repeat" description="ANK" evidence="2">
    <location>
        <begin position="149"/>
        <end position="181"/>
    </location>
</feature>
<dbReference type="AlphaFoldDB" id="A0A4Z2DB47"/>
<dbReference type="Pfam" id="PF12796">
    <property type="entry name" value="Ank_2"/>
    <property type="match status" value="2"/>
</dbReference>
<dbReference type="PANTHER" id="PTHR24179:SF29">
    <property type="entry name" value="LD46604P"/>
    <property type="match status" value="1"/>
</dbReference>
<dbReference type="InterPro" id="IPR002110">
    <property type="entry name" value="Ankyrin_rpt"/>
</dbReference>
<dbReference type="Gene3D" id="1.25.40.20">
    <property type="entry name" value="Ankyrin repeat-containing domain"/>
    <property type="match status" value="2"/>
</dbReference>
<name>A0A4Z2DB47_SCHJA</name>
<keyword evidence="2" id="KW-0040">ANK repeat</keyword>
<feature type="region of interest" description="Disordered" evidence="3">
    <location>
        <begin position="434"/>
        <end position="528"/>
    </location>
</feature>
<evidence type="ECO:0000256" key="2">
    <source>
        <dbReference type="PROSITE-ProRule" id="PRU00023"/>
    </source>
</evidence>
<feature type="repeat" description="ANK" evidence="2">
    <location>
        <begin position="277"/>
        <end position="309"/>
    </location>
</feature>
<dbReference type="GO" id="GO:0005737">
    <property type="term" value="C:cytoplasm"/>
    <property type="evidence" value="ECO:0007669"/>
    <property type="project" value="TreeGrafter"/>
</dbReference>
<protein>
    <submittedName>
        <fullName evidence="4">Protein phosphatase 1 regulatory subunit 16A isoform 3</fullName>
    </submittedName>
</protein>
<feature type="region of interest" description="Disordered" evidence="3">
    <location>
        <begin position="639"/>
        <end position="733"/>
    </location>
</feature>
<gene>
    <name evidence="4" type="ORF">EWB00_002669</name>
</gene>
<feature type="repeat" description="ANK" evidence="2">
    <location>
        <begin position="116"/>
        <end position="148"/>
    </location>
</feature>
<feature type="compositionally biased region" description="Polar residues" evidence="3">
    <location>
        <begin position="441"/>
        <end position="458"/>
    </location>
</feature>
<evidence type="ECO:0000313" key="4">
    <source>
        <dbReference type="EMBL" id="TNN13731.1"/>
    </source>
</evidence>
<evidence type="ECO:0000313" key="5">
    <source>
        <dbReference type="Proteomes" id="UP000311919"/>
    </source>
</evidence>
<comment type="caution">
    <text evidence="4">The sequence shown here is derived from an EMBL/GenBank/DDBJ whole genome shotgun (WGS) entry which is preliminary data.</text>
</comment>
<dbReference type="GO" id="GO:0004857">
    <property type="term" value="F:enzyme inhibitor activity"/>
    <property type="evidence" value="ECO:0007669"/>
    <property type="project" value="TreeGrafter"/>
</dbReference>
<feature type="region of interest" description="Disordered" evidence="3">
    <location>
        <begin position="567"/>
        <end position="614"/>
    </location>
</feature>
<accession>A0A4Z2DB47</accession>
<evidence type="ECO:0000256" key="1">
    <source>
        <dbReference type="ARBA" id="ARBA00022737"/>
    </source>
</evidence>
<dbReference type="SMART" id="SM00248">
    <property type="entry name" value="ANK"/>
    <property type="match status" value="5"/>
</dbReference>
<dbReference type="PROSITE" id="PS50297">
    <property type="entry name" value="ANK_REP_REGION"/>
    <property type="match status" value="4"/>
</dbReference>
<feature type="compositionally biased region" description="Polar residues" evidence="3">
    <location>
        <begin position="360"/>
        <end position="370"/>
    </location>
</feature>
<feature type="compositionally biased region" description="Polar residues" evidence="3">
    <location>
        <begin position="1"/>
        <end position="16"/>
    </location>
</feature>